<proteinExistence type="predicted"/>
<dbReference type="EMBL" id="CM042012">
    <property type="protein sequence ID" value="KAI3752908.1"/>
    <property type="molecule type" value="Genomic_DNA"/>
</dbReference>
<reference evidence="1 2" key="2">
    <citation type="journal article" date="2022" name="Mol. Ecol. Resour.">
        <title>The genomes of chicory, endive, great burdock and yacon provide insights into Asteraceae paleo-polyploidization history and plant inulin production.</title>
        <authorList>
            <person name="Fan W."/>
            <person name="Wang S."/>
            <person name="Wang H."/>
            <person name="Wang A."/>
            <person name="Jiang F."/>
            <person name="Liu H."/>
            <person name="Zhao H."/>
            <person name="Xu D."/>
            <person name="Zhang Y."/>
        </authorList>
    </citation>
    <scope>NUCLEOTIDE SEQUENCE [LARGE SCALE GENOMIC DNA]</scope>
    <source>
        <strain evidence="2">cv. Punajuju</strain>
        <tissue evidence="1">Leaves</tissue>
    </source>
</reference>
<gene>
    <name evidence="1" type="ORF">L2E82_24949</name>
</gene>
<keyword evidence="2" id="KW-1185">Reference proteome</keyword>
<reference evidence="2" key="1">
    <citation type="journal article" date="2022" name="Mol. Ecol. Resour.">
        <title>The genomes of chicory, endive, great burdock and yacon provide insights into Asteraceae palaeo-polyploidization history and plant inulin production.</title>
        <authorList>
            <person name="Fan W."/>
            <person name="Wang S."/>
            <person name="Wang H."/>
            <person name="Wang A."/>
            <person name="Jiang F."/>
            <person name="Liu H."/>
            <person name="Zhao H."/>
            <person name="Xu D."/>
            <person name="Zhang Y."/>
        </authorList>
    </citation>
    <scope>NUCLEOTIDE SEQUENCE [LARGE SCALE GENOMIC DNA]</scope>
    <source>
        <strain evidence="2">cv. Punajuju</strain>
    </source>
</reference>
<accession>A0ACB9E2N8</accession>
<organism evidence="1 2">
    <name type="scientific">Cichorium intybus</name>
    <name type="common">Chicory</name>
    <dbReference type="NCBI Taxonomy" id="13427"/>
    <lineage>
        <taxon>Eukaryota</taxon>
        <taxon>Viridiplantae</taxon>
        <taxon>Streptophyta</taxon>
        <taxon>Embryophyta</taxon>
        <taxon>Tracheophyta</taxon>
        <taxon>Spermatophyta</taxon>
        <taxon>Magnoliopsida</taxon>
        <taxon>eudicotyledons</taxon>
        <taxon>Gunneridae</taxon>
        <taxon>Pentapetalae</taxon>
        <taxon>asterids</taxon>
        <taxon>campanulids</taxon>
        <taxon>Asterales</taxon>
        <taxon>Asteraceae</taxon>
        <taxon>Cichorioideae</taxon>
        <taxon>Cichorieae</taxon>
        <taxon>Cichoriinae</taxon>
        <taxon>Cichorium</taxon>
    </lineage>
</organism>
<dbReference type="Proteomes" id="UP001055811">
    <property type="component" value="Linkage Group LG04"/>
</dbReference>
<sequence>MIHWSSLTIGGNTSSICSKNYSPLFSVRSAFSSGSRHPLDSRFVSDSRSEYGLKFVFFFVPFNQTEPFAATALGCGVGATTIGNSDDPTTSLKFCTDIPHRCNNCLRILLLTFWQGGEGHLKTMYTLSTERHSDSDFRHHCKISDHALYSLLESVKIGKCNICMWTTYT</sequence>
<evidence type="ECO:0000313" key="2">
    <source>
        <dbReference type="Proteomes" id="UP001055811"/>
    </source>
</evidence>
<name>A0ACB9E2N8_CICIN</name>
<evidence type="ECO:0000313" key="1">
    <source>
        <dbReference type="EMBL" id="KAI3752908.1"/>
    </source>
</evidence>
<comment type="caution">
    <text evidence="1">The sequence shown here is derived from an EMBL/GenBank/DDBJ whole genome shotgun (WGS) entry which is preliminary data.</text>
</comment>
<protein>
    <submittedName>
        <fullName evidence="1">Uncharacterized protein</fullName>
    </submittedName>
</protein>